<gene>
    <name evidence="1" type="ORF">SO802_017413</name>
</gene>
<organism evidence="1 2">
    <name type="scientific">Lithocarpus litseifolius</name>
    <dbReference type="NCBI Taxonomy" id="425828"/>
    <lineage>
        <taxon>Eukaryota</taxon>
        <taxon>Viridiplantae</taxon>
        <taxon>Streptophyta</taxon>
        <taxon>Embryophyta</taxon>
        <taxon>Tracheophyta</taxon>
        <taxon>Spermatophyta</taxon>
        <taxon>Magnoliopsida</taxon>
        <taxon>eudicotyledons</taxon>
        <taxon>Gunneridae</taxon>
        <taxon>Pentapetalae</taxon>
        <taxon>rosids</taxon>
        <taxon>fabids</taxon>
        <taxon>Fagales</taxon>
        <taxon>Fagaceae</taxon>
        <taxon>Lithocarpus</taxon>
    </lineage>
</organism>
<comment type="caution">
    <text evidence="1">The sequence shown here is derived from an EMBL/GenBank/DDBJ whole genome shotgun (WGS) entry which is preliminary data.</text>
</comment>
<evidence type="ECO:0000313" key="2">
    <source>
        <dbReference type="Proteomes" id="UP001459277"/>
    </source>
</evidence>
<dbReference type="AlphaFoldDB" id="A0AAW2CL92"/>
<evidence type="ECO:0000313" key="1">
    <source>
        <dbReference type="EMBL" id="KAK9997810.1"/>
    </source>
</evidence>
<protein>
    <submittedName>
        <fullName evidence="1">Uncharacterized protein</fullName>
    </submittedName>
</protein>
<keyword evidence="2" id="KW-1185">Reference proteome</keyword>
<reference evidence="1 2" key="1">
    <citation type="submission" date="2024-01" db="EMBL/GenBank/DDBJ databases">
        <title>A telomere-to-telomere, gap-free genome of sweet tea (Lithocarpus litseifolius).</title>
        <authorList>
            <person name="Zhou J."/>
        </authorList>
    </citation>
    <scope>NUCLEOTIDE SEQUENCE [LARGE SCALE GENOMIC DNA]</scope>
    <source>
        <strain evidence="1">Zhou-2022a</strain>
        <tissue evidence="1">Leaf</tissue>
    </source>
</reference>
<proteinExistence type="predicted"/>
<dbReference type="PANTHER" id="PTHR32108:SF9">
    <property type="entry name" value="REVERSE TRANSCRIPTASE RNASE H-LIKE DOMAIN-CONTAINING PROTEIN"/>
    <property type="match status" value="1"/>
</dbReference>
<dbReference type="Proteomes" id="UP001459277">
    <property type="component" value="Unassembled WGS sequence"/>
</dbReference>
<sequence length="204" mass="23231">MFELKKRVLEDNMANITKSGKHYKPSFLENDHLGRKMEEGSKPIELKRKEEKEEEDRVLTQLKKTQAHVSMWSLLMASHKHRSALLDALNGKEVPIETTPQEVLYLMGVEALSHPFLTFSDEELPPERATHTRSLHITIECMGFKVLTVLIDNGFVLNVCPFLTSLTIDLGVETIIPFLLTARAYDNTSRKVMGTFKAPCKLVH</sequence>
<dbReference type="EMBL" id="JAZDWU010000006">
    <property type="protein sequence ID" value="KAK9997810.1"/>
    <property type="molecule type" value="Genomic_DNA"/>
</dbReference>
<name>A0AAW2CL92_9ROSI</name>
<accession>A0AAW2CL92</accession>
<dbReference type="PANTHER" id="PTHR32108">
    <property type="entry name" value="DNA-DIRECTED RNA POLYMERASE SUBUNIT ALPHA"/>
    <property type="match status" value="1"/>
</dbReference>